<evidence type="ECO:0000256" key="1">
    <source>
        <dbReference type="ARBA" id="ARBA00022723"/>
    </source>
</evidence>
<reference evidence="3 4" key="1">
    <citation type="submission" date="2019-01" db="EMBL/GenBank/DDBJ databases">
        <authorList>
            <person name="Sayadi A."/>
        </authorList>
    </citation>
    <scope>NUCLEOTIDE SEQUENCE [LARGE SCALE GENOMIC DNA]</scope>
</reference>
<protein>
    <submittedName>
        <fullName evidence="3">Uncharacterized protein</fullName>
    </submittedName>
</protein>
<evidence type="ECO:0000313" key="4">
    <source>
        <dbReference type="Proteomes" id="UP000410492"/>
    </source>
</evidence>
<dbReference type="SMART" id="SM00238">
    <property type="entry name" value="BIR"/>
    <property type="match status" value="1"/>
</dbReference>
<keyword evidence="1" id="KW-0479">Metal-binding</keyword>
<dbReference type="PANTHER" id="PTHR46771">
    <property type="entry name" value="DETERIN"/>
    <property type="match status" value="1"/>
</dbReference>
<dbReference type="GO" id="GO:0046872">
    <property type="term" value="F:metal ion binding"/>
    <property type="evidence" value="ECO:0007669"/>
    <property type="project" value="UniProtKB-KW"/>
</dbReference>
<dbReference type="OrthoDB" id="2196114at2759"/>
<dbReference type="PANTHER" id="PTHR46771:SF5">
    <property type="entry name" value="DETERIN"/>
    <property type="match status" value="1"/>
</dbReference>
<sequence>MDNFRKYFHSKEKRRQTFTSWVFKDDVRCNADALAEAGFVYAGNENEPDCAQCFVCKKSLDGWEPDDDPWGEHLKHQKDCPFAATQKSQLKWTVEQYIKVEKDCLTRIINSLREQELKRNNDEFKKRIQG</sequence>
<dbReference type="Gene3D" id="1.10.1170.10">
    <property type="entry name" value="Inhibitor Of Apoptosis Protein (2mihbC-IAP-1), Chain A"/>
    <property type="match status" value="1"/>
</dbReference>
<dbReference type="PROSITE" id="PS50143">
    <property type="entry name" value="BIR_REPEAT_2"/>
    <property type="match status" value="1"/>
</dbReference>
<dbReference type="Pfam" id="PF00653">
    <property type="entry name" value="BIR"/>
    <property type="match status" value="1"/>
</dbReference>
<dbReference type="Proteomes" id="UP000410492">
    <property type="component" value="Unassembled WGS sequence"/>
</dbReference>
<dbReference type="CDD" id="cd00022">
    <property type="entry name" value="BIR"/>
    <property type="match status" value="1"/>
</dbReference>
<dbReference type="EMBL" id="CAACVG010014239">
    <property type="protein sequence ID" value="VEN62911.1"/>
    <property type="molecule type" value="Genomic_DNA"/>
</dbReference>
<dbReference type="AlphaFoldDB" id="A0A653DU94"/>
<evidence type="ECO:0000256" key="2">
    <source>
        <dbReference type="ARBA" id="ARBA00022833"/>
    </source>
</evidence>
<proteinExistence type="predicted"/>
<dbReference type="SUPFAM" id="SSF57924">
    <property type="entry name" value="Inhibitor of apoptosis (IAP) repeat"/>
    <property type="match status" value="1"/>
</dbReference>
<name>A0A653DU94_CALMS</name>
<organism evidence="3 4">
    <name type="scientific">Callosobruchus maculatus</name>
    <name type="common">Southern cowpea weevil</name>
    <name type="synonym">Pulse bruchid</name>
    <dbReference type="NCBI Taxonomy" id="64391"/>
    <lineage>
        <taxon>Eukaryota</taxon>
        <taxon>Metazoa</taxon>
        <taxon>Ecdysozoa</taxon>
        <taxon>Arthropoda</taxon>
        <taxon>Hexapoda</taxon>
        <taxon>Insecta</taxon>
        <taxon>Pterygota</taxon>
        <taxon>Neoptera</taxon>
        <taxon>Endopterygota</taxon>
        <taxon>Coleoptera</taxon>
        <taxon>Polyphaga</taxon>
        <taxon>Cucujiformia</taxon>
        <taxon>Chrysomeloidea</taxon>
        <taxon>Chrysomelidae</taxon>
        <taxon>Bruchinae</taxon>
        <taxon>Bruchini</taxon>
        <taxon>Callosobruchus</taxon>
    </lineage>
</organism>
<evidence type="ECO:0000313" key="3">
    <source>
        <dbReference type="EMBL" id="VEN62911.1"/>
    </source>
</evidence>
<accession>A0A653DU94</accession>
<dbReference type="InterPro" id="IPR001370">
    <property type="entry name" value="BIR_rpt"/>
</dbReference>
<gene>
    <name evidence="3" type="ORF">CALMAC_LOCUS19893</name>
</gene>
<keyword evidence="2" id="KW-0862">Zinc</keyword>
<dbReference type="InterPro" id="IPR051190">
    <property type="entry name" value="Baculoviral_IAP"/>
</dbReference>
<keyword evidence="4" id="KW-1185">Reference proteome</keyword>